<dbReference type="AlphaFoldDB" id="A0AAN1Q335"/>
<evidence type="ECO:0000313" key="4">
    <source>
        <dbReference type="Proteomes" id="UP000694640"/>
    </source>
</evidence>
<keyword evidence="4" id="KW-1185">Reference proteome</keyword>
<gene>
    <name evidence="2" type="ORF">JKL17_13225</name>
    <name evidence="1" type="ORF">LPA65_13715</name>
</gene>
<dbReference type="EMBL" id="CP032751">
    <property type="protein sequence ID" value="AYJ36726.1"/>
    <property type="molecule type" value="Genomic_DNA"/>
</dbReference>
<dbReference type="EMBL" id="JAEQMM010000003">
    <property type="protein sequence ID" value="MBT1139068.1"/>
    <property type="molecule type" value="Genomic_DNA"/>
</dbReference>
<dbReference type="Proteomes" id="UP000281644">
    <property type="component" value="Chromosome"/>
</dbReference>
<organism evidence="1 3">
    <name type="scientific">Lactiplantibacillus argentoratensis</name>
    <dbReference type="NCBI Taxonomy" id="271881"/>
    <lineage>
        <taxon>Bacteria</taxon>
        <taxon>Bacillati</taxon>
        <taxon>Bacillota</taxon>
        <taxon>Bacilli</taxon>
        <taxon>Lactobacillales</taxon>
        <taxon>Lactobacillaceae</taxon>
        <taxon>Lactiplantibacillus</taxon>
    </lineage>
</organism>
<evidence type="ECO:0000313" key="1">
    <source>
        <dbReference type="EMBL" id="AYJ36726.1"/>
    </source>
</evidence>
<reference evidence="1 3" key="1">
    <citation type="submission" date="2018-10" db="EMBL/GenBank/DDBJ databases">
        <title>Genome sequencing of Lactobacillus species.</title>
        <authorList>
            <person name="Baek C."/>
            <person name="Yi H."/>
        </authorList>
    </citation>
    <scope>NUCLEOTIDE SEQUENCE [LARGE SCALE GENOMIC DNA]</scope>
    <source>
        <strain evidence="1 3">DSM 16365</strain>
    </source>
</reference>
<sequence length="75" mass="8353">MDAGQKQFHDFLMARVLPAKQSEAEALLNRCFEQQAAGTFSTAELQQVIPQFLAMVQPDKLAELQAAMKQFNPNA</sequence>
<accession>A0AAN1Q335</accession>
<name>A0AAN1Q335_9LACO</name>
<evidence type="ECO:0000313" key="3">
    <source>
        <dbReference type="Proteomes" id="UP000281644"/>
    </source>
</evidence>
<dbReference type="Proteomes" id="UP000694640">
    <property type="component" value="Unassembled WGS sequence"/>
</dbReference>
<protein>
    <submittedName>
        <fullName evidence="1">Uncharacterized protein</fullName>
    </submittedName>
</protein>
<evidence type="ECO:0000313" key="2">
    <source>
        <dbReference type="EMBL" id="MBT1139068.1"/>
    </source>
</evidence>
<dbReference type="RefSeq" id="WP_054399612.1">
    <property type="nucleotide sequence ID" value="NZ_BJZD01000027.1"/>
</dbReference>
<dbReference type="KEGG" id="larg:LPA65_13715"/>
<proteinExistence type="predicted"/>
<dbReference type="GeneID" id="89670321"/>
<reference evidence="2 4" key="2">
    <citation type="submission" date="2021-01" db="EMBL/GenBank/DDBJ databases">
        <title>High-quality draft genome sequence data of six Lactiplantibacillus plantarum subsp. argentoratensis strains isolated from various Greek sourdoughs.</title>
        <authorList>
            <person name="Syrokou M.K."/>
            <person name="Paramithiotis S."/>
            <person name="Skandamis P.N."/>
            <person name="Drosinos E.H."/>
            <person name="Bosnea L."/>
            <person name="Mataragas M."/>
        </authorList>
    </citation>
    <scope>NUCLEOTIDE SEQUENCE [LARGE SCALE GENOMIC DNA]</scope>
    <source>
        <strain evidence="2 4">LQC 2520</strain>
    </source>
</reference>